<keyword evidence="3" id="KW-1185">Reference proteome</keyword>
<dbReference type="PANTHER" id="PTHR37017:SF11">
    <property type="entry name" value="ESTERASE_LIPASE_THIOESTERASE DOMAIN-CONTAINING PROTEIN"/>
    <property type="match status" value="1"/>
</dbReference>
<dbReference type="InterPro" id="IPR029058">
    <property type="entry name" value="AB_hydrolase_fold"/>
</dbReference>
<evidence type="ECO:0000259" key="1">
    <source>
        <dbReference type="Pfam" id="PF12697"/>
    </source>
</evidence>
<sequence>MSPTPKPHLVLISGAWHTPAHYALLVSKLEARGYTVHTRQMPSIGNPDPPTDLSQDIDATDALVNDAIADGNDVVVLAHSWGGFVIGSALRGLSKTDRTAQGKKGGVVRCGYIAAFMVDEGFRWKEEELLPNYCVVEAPYVHVTSPAPFYQDLPEADQQHWFAETRSHALGSFTSPARSPSWKRIPSAYLVCVDDAAIPEKAQDGMLQGARDLGASIEVTRVNSGHSPFLSCPDVVVEWVEGLAG</sequence>
<accession>A0A6A6AB16</accession>
<protein>
    <submittedName>
        <fullName evidence="2">Alpha/beta-hydrolase</fullName>
    </submittedName>
</protein>
<dbReference type="Gene3D" id="3.40.50.1820">
    <property type="entry name" value="alpha/beta hydrolase"/>
    <property type="match status" value="1"/>
</dbReference>
<dbReference type="Pfam" id="PF12697">
    <property type="entry name" value="Abhydrolase_6"/>
    <property type="match status" value="1"/>
</dbReference>
<gene>
    <name evidence="2" type="ORF">P153DRAFT_29956</name>
</gene>
<dbReference type="GO" id="GO:0016787">
    <property type="term" value="F:hydrolase activity"/>
    <property type="evidence" value="ECO:0007669"/>
    <property type="project" value="UniProtKB-KW"/>
</dbReference>
<evidence type="ECO:0000313" key="3">
    <source>
        <dbReference type="Proteomes" id="UP000799771"/>
    </source>
</evidence>
<dbReference type="Proteomes" id="UP000799771">
    <property type="component" value="Unassembled WGS sequence"/>
</dbReference>
<keyword evidence="2" id="KW-0378">Hydrolase</keyword>
<dbReference type="PANTHER" id="PTHR37017">
    <property type="entry name" value="AB HYDROLASE-1 DOMAIN-CONTAINING PROTEIN-RELATED"/>
    <property type="match status" value="1"/>
</dbReference>
<reference evidence="2" key="1">
    <citation type="journal article" date="2020" name="Stud. Mycol.">
        <title>101 Dothideomycetes genomes: a test case for predicting lifestyles and emergence of pathogens.</title>
        <authorList>
            <person name="Haridas S."/>
            <person name="Albert R."/>
            <person name="Binder M."/>
            <person name="Bloem J."/>
            <person name="Labutti K."/>
            <person name="Salamov A."/>
            <person name="Andreopoulos B."/>
            <person name="Baker S."/>
            <person name="Barry K."/>
            <person name="Bills G."/>
            <person name="Bluhm B."/>
            <person name="Cannon C."/>
            <person name="Castanera R."/>
            <person name="Culley D."/>
            <person name="Daum C."/>
            <person name="Ezra D."/>
            <person name="Gonzalez J."/>
            <person name="Henrissat B."/>
            <person name="Kuo A."/>
            <person name="Liang C."/>
            <person name="Lipzen A."/>
            <person name="Lutzoni F."/>
            <person name="Magnuson J."/>
            <person name="Mondo S."/>
            <person name="Nolan M."/>
            <person name="Ohm R."/>
            <person name="Pangilinan J."/>
            <person name="Park H.-J."/>
            <person name="Ramirez L."/>
            <person name="Alfaro M."/>
            <person name="Sun H."/>
            <person name="Tritt A."/>
            <person name="Yoshinaga Y."/>
            <person name="Zwiers L.-H."/>
            <person name="Turgeon B."/>
            <person name="Goodwin S."/>
            <person name="Spatafora J."/>
            <person name="Crous P."/>
            <person name="Grigoriev I."/>
        </authorList>
    </citation>
    <scope>NUCLEOTIDE SEQUENCE</scope>
    <source>
        <strain evidence="2">CBS 119687</strain>
    </source>
</reference>
<dbReference type="RefSeq" id="XP_033523409.1">
    <property type="nucleotide sequence ID" value="XM_033664283.1"/>
</dbReference>
<organism evidence="2 3">
    <name type="scientific">Dothidotthia symphoricarpi CBS 119687</name>
    <dbReference type="NCBI Taxonomy" id="1392245"/>
    <lineage>
        <taxon>Eukaryota</taxon>
        <taxon>Fungi</taxon>
        <taxon>Dikarya</taxon>
        <taxon>Ascomycota</taxon>
        <taxon>Pezizomycotina</taxon>
        <taxon>Dothideomycetes</taxon>
        <taxon>Pleosporomycetidae</taxon>
        <taxon>Pleosporales</taxon>
        <taxon>Dothidotthiaceae</taxon>
        <taxon>Dothidotthia</taxon>
    </lineage>
</organism>
<dbReference type="OrthoDB" id="1263307at2759"/>
<feature type="domain" description="AB hydrolase-1" evidence="1">
    <location>
        <begin position="9"/>
        <end position="238"/>
    </location>
</feature>
<dbReference type="SUPFAM" id="SSF53474">
    <property type="entry name" value="alpha/beta-Hydrolases"/>
    <property type="match status" value="1"/>
</dbReference>
<dbReference type="AlphaFoldDB" id="A0A6A6AB16"/>
<dbReference type="InterPro" id="IPR000073">
    <property type="entry name" value="AB_hydrolase_1"/>
</dbReference>
<evidence type="ECO:0000313" key="2">
    <source>
        <dbReference type="EMBL" id="KAF2129020.1"/>
    </source>
</evidence>
<dbReference type="InterPro" id="IPR052897">
    <property type="entry name" value="Sec-Metab_Biosynth_Hydrolase"/>
</dbReference>
<dbReference type="EMBL" id="ML977507">
    <property type="protein sequence ID" value="KAF2129020.1"/>
    <property type="molecule type" value="Genomic_DNA"/>
</dbReference>
<proteinExistence type="predicted"/>
<name>A0A6A6AB16_9PLEO</name>
<dbReference type="GeneID" id="54404715"/>